<name>A0AAD5IYG1_ACENE</name>
<dbReference type="InterPro" id="IPR019787">
    <property type="entry name" value="Znf_PHD-finger"/>
</dbReference>
<proteinExistence type="predicted"/>
<dbReference type="PROSITE" id="PS50016">
    <property type="entry name" value="ZF_PHD_2"/>
    <property type="match status" value="1"/>
</dbReference>
<dbReference type="PANTHER" id="PTHR46309">
    <property type="entry name" value="PHD FINGER PROTEIN 12"/>
    <property type="match status" value="1"/>
</dbReference>
<feature type="compositionally biased region" description="Acidic residues" evidence="7">
    <location>
        <begin position="48"/>
        <end position="58"/>
    </location>
</feature>
<dbReference type="InterPro" id="IPR001965">
    <property type="entry name" value="Znf_PHD"/>
</dbReference>
<feature type="region of interest" description="Disordered" evidence="7">
    <location>
        <begin position="1"/>
        <end position="228"/>
    </location>
</feature>
<dbReference type="InterPro" id="IPR013083">
    <property type="entry name" value="Znf_RING/FYVE/PHD"/>
</dbReference>
<dbReference type="SUPFAM" id="SSF55729">
    <property type="entry name" value="Acyl-CoA N-acyltransferases (Nat)"/>
    <property type="match status" value="1"/>
</dbReference>
<evidence type="ECO:0000313" key="9">
    <source>
        <dbReference type="EMBL" id="KAI9180117.1"/>
    </source>
</evidence>
<dbReference type="GO" id="GO:0006357">
    <property type="term" value="P:regulation of transcription by RNA polymerase II"/>
    <property type="evidence" value="ECO:0007669"/>
    <property type="project" value="TreeGrafter"/>
</dbReference>
<evidence type="ECO:0000256" key="4">
    <source>
        <dbReference type="ARBA" id="ARBA00022833"/>
    </source>
</evidence>
<feature type="compositionally biased region" description="Basic and acidic residues" evidence="7">
    <location>
        <begin position="14"/>
        <end position="36"/>
    </location>
</feature>
<dbReference type="SUPFAM" id="SSF57903">
    <property type="entry name" value="FYVE/PHD zinc finger"/>
    <property type="match status" value="1"/>
</dbReference>
<reference evidence="9" key="2">
    <citation type="submission" date="2023-02" db="EMBL/GenBank/DDBJ databases">
        <authorList>
            <person name="Swenson N.G."/>
            <person name="Wegrzyn J.L."/>
            <person name="Mcevoy S.L."/>
        </authorList>
    </citation>
    <scope>NUCLEOTIDE SEQUENCE</scope>
    <source>
        <strain evidence="9">91603</strain>
        <tissue evidence="9">Leaf</tissue>
    </source>
</reference>
<comment type="subcellular location">
    <subcellularLocation>
        <location evidence="1">Nucleus</location>
    </subcellularLocation>
</comment>
<feature type="compositionally biased region" description="Basic residues" evidence="7">
    <location>
        <begin position="408"/>
        <end position="419"/>
    </location>
</feature>
<dbReference type="PANTHER" id="PTHR46309:SF1">
    <property type="entry name" value="PHD FINGER PROTEIN 12"/>
    <property type="match status" value="1"/>
</dbReference>
<dbReference type="GO" id="GO:0003714">
    <property type="term" value="F:transcription corepressor activity"/>
    <property type="evidence" value="ECO:0007669"/>
    <property type="project" value="InterPro"/>
</dbReference>
<dbReference type="GO" id="GO:0005634">
    <property type="term" value="C:nucleus"/>
    <property type="evidence" value="ECO:0007669"/>
    <property type="project" value="UniProtKB-SubCell"/>
</dbReference>
<dbReference type="InterPro" id="IPR017956">
    <property type="entry name" value="AT_hook_DNA-bd_motif"/>
</dbReference>
<comment type="caution">
    <text evidence="9">The sequence shown here is derived from an EMBL/GenBank/DDBJ whole genome shotgun (WGS) entry which is preliminary data.</text>
</comment>
<feature type="compositionally biased region" description="Polar residues" evidence="7">
    <location>
        <begin position="1235"/>
        <end position="1259"/>
    </location>
</feature>
<keyword evidence="4" id="KW-0862">Zinc</keyword>
<dbReference type="InterPro" id="IPR054292">
    <property type="entry name" value="DUF7028"/>
</dbReference>
<feature type="compositionally biased region" description="Basic residues" evidence="7">
    <location>
        <begin position="133"/>
        <end position="144"/>
    </location>
</feature>
<dbReference type="InterPro" id="IPR042163">
    <property type="entry name" value="PHF12"/>
</dbReference>
<dbReference type="Gene3D" id="3.30.40.10">
    <property type="entry name" value="Zinc/RING finger domain, C3HC4 (zinc finger)"/>
    <property type="match status" value="1"/>
</dbReference>
<feature type="domain" description="PHD-type" evidence="8">
    <location>
        <begin position="574"/>
        <end position="619"/>
    </location>
</feature>
<evidence type="ECO:0000256" key="3">
    <source>
        <dbReference type="ARBA" id="ARBA00022771"/>
    </source>
</evidence>
<keyword evidence="2" id="KW-0479">Metal-binding</keyword>
<dbReference type="Pfam" id="PF16135">
    <property type="entry name" value="TDBD"/>
    <property type="match status" value="1"/>
</dbReference>
<dbReference type="SMART" id="SM00249">
    <property type="entry name" value="PHD"/>
    <property type="match status" value="2"/>
</dbReference>
<evidence type="ECO:0000256" key="6">
    <source>
        <dbReference type="PROSITE-ProRule" id="PRU00146"/>
    </source>
</evidence>
<dbReference type="Pfam" id="PF22970">
    <property type="entry name" value="DUF7028"/>
    <property type="match status" value="1"/>
</dbReference>
<dbReference type="Pfam" id="PF23209">
    <property type="entry name" value="IDM1_C"/>
    <property type="match status" value="1"/>
</dbReference>
<evidence type="ECO:0000259" key="8">
    <source>
        <dbReference type="PROSITE" id="PS50016"/>
    </source>
</evidence>
<feature type="compositionally biased region" description="Polar residues" evidence="7">
    <location>
        <begin position="258"/>
        <end position="268"/>
    </location>
</feature>
<feature type="region of interest" description="Disordered" evidence="7">
    <location>
        <begin position="1216"/>
        <end position="1271"/>
    </location>
</feature>
<keyword evidence="10" id="KW-1185">Reference proteome</keyword>
<evidence type="ECO:0000256" key="5">
    <source>
        <dbReference type="ARBA" id="ARBA00023242"/>
    </source>
</evidence>
<feature type="region of interest" description="Disordered" evidence="7">
    <location>
        <begin position="358"/>
        <end position="441"/>
    </location>
</feature>
<dbReference type="InterPro" id="IPR016181">
    <property type="entry name" value="Acyl_CoA_acyltransferase"/>
</dbReference>
<reference evidence="9" key="1">
    <citation type="journal article" date="2022" name="Plant J.">
        <title>Strategies of tolerance reflected in two North American maple genomes.</title>
        <authorList>
            <person name="McEvoy S.L."/>
            <person name="Sezen U.U."/>
            <person name="Trouern-Trend A."/>
            <person name="McMahon S.M."/>
            <person name="Schaberg P.G."/>
            <person name="Yang J."/>
            <person name="Wegrzyn J.L."/>
            <person name="Swenson N.G."/>
        </authorList>
    </citation>
    <scope>NUCLEOTIDE SEQUENCE</scope>
    <source>
        <strain evidence="9">91603</strain>
    </source>
</reference>
<dbReference type="Proteomes" id="UP001064489">
    <property type="component" value="Chromosome 4"/>
</dbReference>
<feature type="region of interest" description="Disordered" evidence="7">
    <location>
        <begin position="246"/>
        <end position="270"/>
    </location>
</feature>
<dbReference type="InterPro" id="IPR032308">
    <property type="entry name" value="TDBD"/>
</dbReference>
<sequence>MKEGLRSGNTPTKPETEKVSPGRAKKGNDIKQHSFDLNDDLTQRTDSGNDEPVEDGLDGNERKQSRVDGVTVENEVDSGVKKRAKENGQMQNVGRVLRSRSRVESGSDGGYEKERVVVDMGMEESHQLDDGKVRKKVKGKRGRPPKAPESDASSGEERKKLKVKRGRPPKAKTDGSYRDERKAAKTKRGRPSNKQQDSDESDHGRSKKRLKGKRGRPPKDQGTNVVLKTNFGKGKKINGTRITRRVKFEKRGEKKGTETNQEISVSSTRTEKQLLRERIIELLLGAGWTIEYRPRNGREYNDAVYVNPEGKTHWSVTLAYRVLKNHYEEGGNSNTGKTGFTFTPIPEDELKILRKEVNKIRSDKNKKKSKKKSKDADANDEPVIGKKKNKRKLLKGKPNSAASSGGKSLKRGTKGKPSHGKQGNSVARNRKQGGQNRKRCRLLVRKSVEGADCDSDGYVPYDGKRTVLAWMIDLGTVPLNGKLEYFNQRKTQVLQQGKITRDGIRCDCCAEIFSISKFEVHAGAGNDLCNPFQNLYLESGTPLLQCILDSWNKQDESERKGFHFVDVGGEDPNDDTCGICGDGGDLICCDSCPSTFHQSCLDIKRFPSGKWNCVYCLCKFCGAVDENTCQMVDHDDSAISTLLICSLCEEKYHQSCILAEDAINDDSSSPSFCGKKCQQIFERLQMLLGVKHQLDEGYTWTLICRDDAGSNLSLNHVRQKVECNAKLAVALLVMDECFLPMPDHRSGINLIHNIVYNFGSNFNRLNYSGFFTVILERDDEMIAAASIRIHGNELAEMPFIGTRYMYRRQGMCRRLLTGIESALYSLNVERLVIPAVAEVKETWTSGFGFKPVEVSSRQKMRNMHLLVFPGVDMLQKPVLKHQFAVENKISAEGVKSSELEEHQTMDEVADTAPHDESAAVESSLRLPVESSHNTSDVTSKTLKFSESITDSKCINQLGVIHDDVQESDKTAMNPLVSMSYADAQNKEISDHGVEFHHASRLATKSVGAEVKSEDVIVQHNNFGDEASAHQSAEKTTDNQNLDLLQESKHSGETYFTHESEAKYLMTDDAKVTAGCCTTDTKCINQLGVAYDDVQGNDKTVKNPLGFVSDAGEENKEFNDCGFELCRASKLATKSISKVESEDVIVKHNNVGEEASLHHLVENNATDVQNLDLLQESKGFSENFFTQESADKYPMTDDAVVTSGSCKTAVSLPEEESCSLDGNPVAGRSQMKDLGSDSQVNQSSIMHSNSESLCDSSPGSSVAPHCSSGGGNSCATAEAIILSNQAS</sequence>
<organism evidence="9 10">
    <name type="scientific">Acer negundo</name>
    <name type="common">Box elder</name>
    <dbReference type="NCBI Taxonomy" id="4023"/>
    <lineage>
        <taxon>Eukaryota</taxon>
        <taxon>Viridiplantae</taxon>
        <taxon>Streptophyta</taxon>
        <taxon>Embryophyta</taxon>
        <taxon>Tracheophyta</taxon>
        <taxon>Spermatophyta</taxon>
        <taxon>Magnoliopsida</taxon>
        <taxon>eudicotyledons</taxon>
        <taxon>Gunneridae</taxon>
        <taxon>Pentapetalae</taxon>
        <taxon>rosids</taxon>
        <taxon>malvids</taxon>
        <taxon>Sapindales</taxon>
        <taxon>Sapindaceae</taxon>
        <taxon>Hippocastanoideae</taxon>
        <taxon>Acereae</taxon>
        <taxon>Acer</taxon>
    </lineage>
</organism>
<feature type="compositionally biased region" description="Basic and acidic residues" evidence="7">
    <location>
        <begin position="101"/>
        <end position="132"/>
    </location>
</feature>
<evidence type="ECO:0000313" key="10">
    <source>
        <dbReference type="Proteomes" id="UP001064489"/>
    </source>
</evidence>
<evidence type="ECO:0000256" key="2">
    <source>
        <dbReference type="ARBA" id="ARBA00022723"/>
    </source>
</evidence>
<dbReference type="Pfam" id="PF00628">
    <property type="entry name" value="PHD"/>
    <property type="match status" value="1"/>
</dbReference>
<dbReference type="GO" id="GO:0003677">
    <property type="term" value="F:DNA binding"/>
    <property type="evidence" value="ECO:0007669"/>
    <property type="project" value="InterPro"/>
</dbReference>
<feature type="compositionally biased region" description="Basic residues" evidence="7">
    <location>
        <begin position="160"/>
        <end position="170"/>
    </location>
</feature>
<keyword evidence="3 6" id="KW-0863">Zinc-finger</keyword>
<feature type="compositionally biased region" description="Basic residues" evidence="7">
    <location>
        <begin position="385"/>
        <end position="395"/>
    </location>
</feature>
<keyword evidence="5" id="KW-0539">Nucleus</keyword>
<dbReference type="Pfam" id="PF02178">
    <property type="entry name" value="AT_hook"/>
    <property type="match status" value="3"/>
</dbReference>
<dbReference type="InterPro" id="IPR011011">
    <property type="entry name" value="Znf_FYVE_PHD"/>
</dbReference>
<feature type="compositionally biased region" description="Basic and acidic residues" evidence="7">
    <location>
        <begin position="171"/>
        <end position="183"/>
    </location>
</feature>
<accession>A0AAD5IYG1</accession>
<feature type="compositionally biased region" description="Basic residues" evidence="7">
    <location>
        <begin position="205"/>
        <end position="216"/>
    </location>
</feature>
<dbReference type="EMBL" id="JAJSOW010000101">
    <property type="protein sequence ID" value="KAI9180117.1"/>
    <property type="molecule type" value="Genomic_DNA"/>
</dbReference>
<protein>
    <recommendedName>
        <fullName evidence="8">PHD-type domain-containing protein</fullName>
    </recommendedName>
</protein>
<dbReference type="GO" id="GO:0008270">
    <property type="term" value="F:zinc ion binding"/>
    <property type="evidence" value="ECO:0007669"/>
    <property type="project" value="UniProtKB-KW"/>
</dbReference>
<feature type="compositionally biased region" description="Basic residues" evidence="7">
    <location>
        <begin position="364"/>
        <end position="373"/>
    </location>
</feature>
<evidence type="ECO:0000256" key="7">
    <source>
        <dbReference type="SAM" id="MobiDB-lite"/>
    </source>
</evidence>
<dbReference type="InterPro" id="IPR056511">
    <property type="entry name" value="IDM1_C"/>
</dbReference>
<evidence type="ECO:0000256" key="1">
    <source>
        <dbReference type="ARBA" id="ARBA00004123"/>
    </source>
</evidence>
<dbReference type="SMART" id="SM00384">
    <property type="entry name" value="AT_hook"/>
    <property type="match status" value="4"/>
</dbReference>
<gene>
    <name evidence="9" type="ORF">LWI28_001370</name>
</gene>
<feature type="compositionally biased region" description="Basic residues" evidence="7">
    <location>
        <begin position="428"/>
        <end position="441"/>
    </location>
</feature>